<reference evidence="2 3" key="1">
    <citation type="submission" date="2021-02" db="EMBL/GenBank/DDBJ databases">
        <title>Porcisia hertigi Genome sequencing and assembly.</title>
        <authorList>
            <person name="Almutairi H."/>
            <person name="Gatherer D."/>
        </authorList>
    </citation>
    <scope>NUCLEOTIDE SEQUENCE [LARGE SCALE GENOMIC DNA]</scope>
    <source>
        <strain evidence="2 3">C119</strain>
    </source>
</reference>
<protein>
    <recommendedName>
        <fullName evidence="4">CUE domain-containing protein</fullName>
    </recommendedName>
</protein>
<dbReference type="RefSeq" id="XP_067753053.1">
    <property type="nucleotide sequence ID" value="XM_067896896.1"/>
</dbReference>
<comment type="caution">
    <text evidence="2">The sequence shown here is derived from an EMBL/GenBank/DDBJ whole genome shotgun (WGS) entry which is preliminary data.</text>
</comment>
<evidence type="ECO:0000256" key="1">
    <source>
        <dbReference type="SAM" id="MobiDB-lite"/>
    </source>
</evidence>
<dbReference type="GeneID" id="94286973"/>
<evidence type="ECO:0000313" key="3">
    <source>
        <dbReference type="Proteomes" id="UP000674318"/>
    </source>
</evidence>
<sequence length="795" mass="86975">MASSLQNAFPDPGGAVCSTFFASVDLSEKLWVGIERLAQADDLTFWIVVANHDRLPVVLVNVITAIDHAHSSHSKAQRRAVTPDGEQRIIEVLIRLATGTDSCSRRHVDPASLAARLNVLLPWKLLFPVSLLLLRHSGAAASVALTSLILLNPSYLCTLNTFMPTWWDGVNRLAVRCSRDLQRGRFQRPPGDIFSSFEQVYRLTKQLWAVVHCAPFLADYMSLPRTLRALRVVVDVISPILQHFIMVCDSLTPRRPILSRANSVIVNAAINASSVLLLYHTYAPQGLRRRQEADGYCVAPLIHRTYSHLREYLHQHGRGFVQEALHAYGNGSFLNLIHFLYPPPRFADDVGEKALGKVLLTLTTETSDSNDFADASRGSRQRYFELLLLEIVRQGVRIDDLLARHLVTTEEAAKLGASEETITKALQGIPDGNAANDYSLAERSQAPSPPPPAPAAAKTVDDPLVAMVMEVFPQYSAAGVRSALDFYRNDVEQLIMDASMDNLPPHLVGPLTAPGLSDAELAAGLAAGEADVGNMAYPVAAGSTSAAQSAANRPDGSAHLALDDFDNDFEAGMLYRLMGRDLYEMVTSSDGDDAYADGAANEDNIDDEAEYKVTLNNPQSYVSDAFDVDEEMKAKIRLLNEIMYEDEMDDGQQDMHLAGGDIIDDTSDSGDDGNNGAAQPGRGRRVNWGGAGGSAPRLEDAELTAPDGRQEQAPAGAPDPAMRSRQRGPRDEYHDKHYHEKRSKDRLARTQEIQSERKQNMPVYANKKKTSKAKAGGAKGSLQRAVKRGKFSADD</sequence>
<accession>A0A836HUA0</accession>
<proteinExistence type="predicted"/>
<dbReference type="AlphaFoldDB" id="A0A836HUA0"/>
<evidence type="ECO:0008006" key="4">
    <source>
        <dbReference type="Google" id="ProtNLM"/>
    </source>
</evidence>
<dbReference type="InterPro" id="IPR052586">
    <property type="entry name" value="ASCC2"/>
</dbReference>
<dbReference type="GO" id="GO:0043130">
    <property type="term" value="F:ubiquitin binding"/>
    <property type="evidence" value="ECO:0007669"/>
    <property type="project" value="TreeGrafter"/>
</dbReference>
<dbReference type="KEGG" id="phet:94286973"/>
<organism evidence="2 3">
    <name type="scientific">Porcisia hertigi</name>
    <dbReference type="NCBI Taxonomy" id="2761500"/>
    <lineage>
        <taxon>Eukaryota</taxon>
        <taxon>Discoba</taxon>
        <taxon>Euglenozoa</taxon>
        <taxon>Kinetoplastea</taxon>
        <taxon>Metakinetoplastina</taxon>
        <taxon>Trypanosomatida</taxon>
        <taxon>Trypanosomatidae</taxon>
        <taxon>Leishmaniinae</taxon>
        <taxon>Porcisia</taxon>
    </lineage>
</organism>
<feature type="compositionally biased region" description="Basic and acidic residues" evidence="1">
    <location>
        <begin position="728"/>
        <end position="759"/>
    </location>
</feature>
<dbReference type="PANTHER" id="PTHR21494:SF0">
    <property type="entry name" value="ACTIVATING SIGNAL COINTEGRATOR 1 COMPLEX SUBUNIT 2"/>
    <property type="match status" value="1"/>
</dbReference>
<dbReference type="EMBL" id="JAFJZO010000036">
    <property type="protein sequence ID" value="KAG5490725.1"/>
    <property type="molecule type" value="Genomic_DNA"/>
</dbReference>
<feature type="compositionally biased region" description="Basic residues" evidence="1">
    <location>
        <begin position="785"/>
        <end position="795"/>
    </location>
</feature>
<dbReference type="OrthoDB" id="277587at2759"/>
<keyword evidence="3" id="KW-1185">Reference proteome</keyword>
<dbReference type="Proteomes" id="UP000674318">
    <property type="component" value="Unassembled WGS sequence"/>
</dbReference>
<feature type="region of interest" description="Disordered" evidence="1">
    <location>
        <begin position="652"/>
        <end position="795"/>
    </location>
</feature>
<feature type="compositionally biased region" description="Acidic residues" evidence="1">
    <location>
        <begin position="662"/>
        <end position="671"/>
    </location>
</feature>
<gene>
    <name evidence="2" type="ORF">JKF63_00847</name>
</gene>
<name>A0A836HUA0_9TRYP</name>
<evidence type="ECO:0000313" key="2">
    <source>
        <dbReference type="EMBL" id="KAG5490725.1"/>
    </source>
</evidence>
<dbReference type="PANTHER" id="PTHR21494">
    <property type="entry name" value="ACTIVATING SIGNAL COINTEGRATOR 1 COMPLEX SUBUNIT 2 ASC-1 COMPLEX SUBUNIT P100"/>
    <property type="match status" value="1"/>
</dbReference>